<dbReference type="OrthoDB" id="5242510at2"/>
<organism evidence="1 2">
    <name type="scientific">Fimbriimonas ginsengisoli Gsoil 348</name>
    <dbReference type="NCBI Taxonomy" id="661478"/>
    <lineage>
        <taxon>Bacteria</taxon>
        <taxon>Bacillati</taxon>
        <taxon>Armatimonadota</taxon>
        <taxon>Fimbriimonadia</taxon>
        <taxon>Fimbriimonadales</taxon>
        <taxon>Fimbriimonadaceae</taxon>
        <taxon>Fimbriimonas</taxon>
    </lineage>
</organism>
<evidence type="ECO:0000313" key="1">
    <source>
        <dbReference type="EMBL" id="AIE86414.1"/>
    </source>
</evidence>
<sequence length="310" mass="35151">MDPPAPAIYTPWTKGIYEVAPALRPFGVDFGNGAADQRLFQIDSEFERYAENKRTALRERRGKYARAFRLSREVERATIELIVTRLATDYPERFSAAWEGDHRALLEGDKQWVLPANGRGNESAALDLLARLVPEDLAIVSVEDSVDWVSYLHLCSPSHWAAEEKIGRSFFDVHEPIPGFEKINRVSSGLVDAMVNKGPWVRFVWGVESDDRLNHHPEPPPGFDQEEWDGRRFEGGRFWVRTERQIVTGMPEVGAALFTIRVGFVPDTVVLADEMLQTSLLRALDSMSPEARRYKGLAKDWDRLRAALDG</sequence>
<dbReference type="EMBL" id="CP007139">
    <property type="protein sequence ID" value="AIE86414.1"/>
    <property type="molecule type" value="Genomic_DNA"/>
</dbReference>
<evidence type="ECO:0008006" key="3">
    <source>
        <dbReference type="Google" id="ProtNLM"/>
    </source>
</evidence>
<dbReference type="InterPro" id="IPR021848">
    <property type="entry name" value="HODM_asu-like"/>
</dbReference>
<dbReference type="HOGENOM" id="CLU_025462_1_0_0"/>
<gene>
    <name evidence="1" type="ORF">OP10G_3046</name>
</gene>
<keyword evidence="2" id="KW-1185">Reference proteome</keyword>
<reference evidence="1 2" key="1">
    <citation type="journal article" date="2014" name="PLoS ONE">
        <title>The first complete genome sequence of the class fimbriimonadia in the phylum armatimonadetes.</title>
        <authorList>
            <person name="Hu Z.Y."/>
            <person name="Wang Y.Z."/>
            <person name="Im W.T."/>
            <person name="Wang S.Y."/>
            <person name="Zhao G.P."/>
            <person name="Zheng H.J."/>
            <person name="Quan Z.X."/>
        </authorList>
    </citation>
    <scope>NUCLEOTIDE SEQUENCE [LARGE SCALE GENOMIC DNA]</scope>
    <source>
        <strain evidence="1">Gsoil 348</strain>
    </source>
</reference>
<proteinExistence type="predicted"/>
<evidence type="ECO:0000313" key="2">
    <source>
        <dbReference type="Proteomes" id="UP000027982"/>
    </source>
</evidence>
<name>A0A068NXP5_FIMGI</name>
<protein>
    <recommendedName>
        <fullName evidence="3">DUF3445 domain-containing protein</fullName>
    </recommendedName>
</protein>
<accession>A0A068NXP5</accession>
<dbReference type="STRING" id="661478.OP10G_3046"/>
<dbReference type="Proteomes" id="UP000027982">
    <property type="component" value="Chromosome"/>
</dbReference>
<dbReference type="KEGG" id="fgi:OP10G_3046"/>
<dbReference type="AlphaFoldDB" id="A0A068NXP5"/>
<dbReference type="RefSeq" id="WP_025229619.1">
    <property type="nucleotide sequence ID" value="NZ_CP007139.1"/>
</dbReference>
<dbReference type="Pfam" id="PF11927">
    <property type="entry name" value="HODM_asu-like"/>
    <property type="match status" value="1"/>
</dbReference>